<feature type="chain" id="PRO_5003080101" evidence="2">
    <location>
        <begin position="50"/>
        <end position="394"/>
    </location>
</feature>
<evidence type="ECO:0000259" key="3">
    <source>
        <dbReference type="Pfam" id="PF13406"/>
    </source>
</evidence>
<dbReference type="GO" id="GO:0008933">
    <property type="term" value="F:peptidoglycan lytic transglycosylase activity"/>
    <property type="evidence" value="ECO:0007669"/>
    <property type="project" value="TreeGrafter"/>
</dbReference>
<dbReference type="AlphaFoldDB" id="D5X5L0"/>
<dbReference type="InterPro" id="IPR006311">
    <property type="entry name" value="TAT_signal"/>
</dbReference>
<evidence type="ECO:0000256" key="1">
    <source>
        <dbReference type="PIRSR" id="PIRSR611757-1"/>
    </source>
</evidence>
<dbReference type="InterPro" id="IPR043426">
    <property type="entry name" value="MltB-like"/>
</dbReference>
<dbReference type="InterPro" id="IPR011757">
    <property type="entry name" value="Lytic_transglycosylase_MltB"/>
</dbReference>
<dbReference type="PROSITE" id="PS51318">
    <property type="entry name" value="TAT"/>
    <property type="match status" value="1"/>
</dbReference>
<dbReference type="eggNOG" id="COG2951">
    <property type="taxonomic scope" value="Bacteria"/>
</dbReference>
<dbReference type="Gene3D" id="1.10.530.10">
    <property type="match status" value="1"/>
</dbReference>
<dbReference type="CAZy" id="GH103">
    <property type="family name" value="Glycoside Hydrolase Family 103"/>
</dbReference>
<dbReference type="HOGENOM" id="CLU_035402_1_1_4"/>
<dbReference type="GO" id="GO:0009253">
    <property type="term" value="P:peptidoglycan catabolic process"/>
    <property type="evidence" value="ECO:0007669"/>
    <property type="project" value="TreeGrafter"/>
</dbReference>
<dbReference type="SUPFAM" id="SSF53955">
    <property type="entry name" value="Lysozyme-like"/>
    <property type="match status" value="1"/>
</dbReference>
<dbReference type="STRING" id="75379.Tint_2562"/>
<name>D5X5L0_THIK1</name>
<proteinExistence type="predicted"/>
<accession>D5X5L0</accession>
<dbReference type="Gene3D" id="1.10.8.350">
    <property type="entry name" value="Bacterial muramidase"/>
    <property type="match status" value="1"/>
</dbReference>
<dbReference type="NCBIfam" id="TIGR02282">
    <property type="entry name" value="MltB"/>
    <property type="match status" value="1"/>
</dbReference>
<dbReference type="InterPro" id="IPR031304">
    <property type="entry name" value="SLT_2"/>
</dbReference>
<feature type="domain" description="Transglycosylase SLT" evidence="3">
    <location>
        <begin position="83"/>
        <end position="382"/>
    </location>
</feature>
<evidence type="ECO:0000313" key="4">
    <source>
        <dbReference type="EMBL" id="ADG31903.1"/>
    </source>
</evidence>
<reference evidence="4" key="1">
    <citation type="submission" date="2010-04" db="EMBL/GenBank/DDBJ databases">
        <title>Complete sequence of Thiomonas intermedia K12.</title>
        <authorList>
            <consortium name="US DOE Joint Genome Institute"/>
            <person name="Lucas S."/>
            <person name="Copeland A."/>
            <person name="Lapidus A."/>
            <person name="Cheng J.-F."/>
            <person name="Bruce D."/>
            <person name="Goodwin L."/>
            <person name="Pitluck S."/>
            <person name="Davenport K."/>
            <person name="Detter J.C."/>
            <person name="Han C."/>
            <person name="Tapia R."/>
            <person name="Land M."/>
            <person name="Hauser L."/>
            <person name="Kyrpides N."/>
            <person name="Ovchinnikova G."/>
            <person name="Kerfeld C.A."/>
            <person name="Cannon G.C."/>
            <person name="Heinhorst S."/>
            <person name="Woyke T."/>
        </authorList>
    </citation>
    <scope>NUCLEOTIDE SEQUENCE [LARGE SCALE GENOMIC DNA]</scope>
    <source>
        <strain evidence="4">K12</strain>
    </source>
</reference>
<dbReference type="InterPro" id="IPR023346">
    <property type="entry name" value="Lysozyme-like_dom_sf"/>
</dbReference>
<organism evidence="4">
    <name type="scientific">Thiomonas intermedia (strain K12)</name>
    <name type="common">Thiobacillus intermedius</name>
    <dbReference type="NCBI Taxonomy" id="75379"/>
    <lineage>
        <taxon>Bacteria</taxon>
        <taxon>Pseudomonadati</taxon>
        <taxon>Pseudomonadota</taxon>
        <taxon>Betaproteobacteria</taxon>
        <taxon>Burkholderiales</taxon>
        <taxon>Thiomonas</taxon>
    </lineage>
</organism>
<dbReference type="CDD" id="cd13399">
    <property type="entry name" value="Slt35-like"/>
    <property type="match status" value="1"/>
</dbReference>
<feature type="signal peptide" evidence="2">
    <location>
        <begin position="1"/>
        <end position="49"/>
    </location>
</feature>
<dbReference type="Pfam" id="PF13406">
    <property type="entry name" value="SLT_2"/>
    <property type="match status" value="1"/>
</dbReference>
<keyword evidence="2" id="KW-0732">Signal</keyword>
<sequence>MSALLRLLPASMFKLPQAPFPPDNMGRRRCLHAGAGLALGALLPPAALAQSAGVSAPLPGASSVAPAATLSSAQLGDWNVGAVQALIARIVERNKLPEALVARLIGRAQYSATVARLILPGPPGKKNWRVYRSRFLDILRIGAGSDFMQEFGVWFQRAQERYGVPPHIVAGILGVETIYGRNMGNFRVVDALSTLALRYPTQAPRDRSAYFGVQLGDFFQWCAQDARNPLQVRGSYAGAIGMPQFMPESILKYAVDFDHGGGIDLINDPADAIGSVASYLAAKGWVRGQPAHFPLQLPPDLPQASLDTLLGPDITPTFTADQLVAMGLPLLPQARAYAGKLAVVQLPNADAAPDYVLGTDNFYVITRYNQSAFYALAVIELGEVVAAAAAAAQS</sequence>
<dbReference type="EMBL" id="CP002021">
    <property type="protein sequence ID" value="ADG31903.1"/>
    <property type="molecule type" value="Genomic_DNA"/>
</dbReference>
<gene>
    <name evidence="4" type="ordered locus">Tint_2562</name>
</gene>
<dbReference type="KEGG" id="tin:Tint_2562"/>
<evidence type="ECO:0000256" key="2">
    <source>
        <dbReference type="SAM" id="SignalP"/>
    </source>
</evidence>
<dbReference type="PANTHER" id="PTHR30163:SF9">
    <property type="entry name" value="MEMBRANE-BOUND LYTIC MUREIN TRANSGLYCOSYLASE B"/>
    <property type="match status" value="1"/>
</dbReference>
<dbReference type="PANTHER" id="PTHR30163">
    <property type="entry name" value="MEMBRANE-BOUND LYTIC MUREIN TRANSGLYCOSYLASE B"/>
    <property type="match status" value="1"/>
</dbReference>
<dbReference type="BioCyc" id="TINT75379:TINT_RS12830-MONOMER"/>
<feature type="active site" evidence="1">
    <location>
        <position position="176"/>
    </location>
</feature>
<protein>
    <submittedName>
        <fullName evidence="4">Lytic murein transglycosylase B</fullName>
    </submittedName>
</protein>